<keyword evidence="3" id="KW-1185">Reference proteome</keyword>
<dbReference type="InterPro" id="IPR001810">
    <property type="entry name" value="F-box_dom"/>
</dbReference>
<accession>A0A4Q9QAM3</accession>
<name>A0A4Q9QAM3_9APHY</name>
<dbReference type="Proteomes" id="UP000292082">
    <property type="component" value="Unassembled WGS sequence"/>
</dbReference>
<evidence type="ECO:0000313" key="2">
    <source>
        <dbReference type="EMBL" id="TBU64649.1"/>
    </source>
</evidence>
<evidence type="ECO:0000313" key="3">
    <source>
        <dbReference type="Proteomes" id="UP000292082"/>
    </source>
</evidence>
<dbReference type="InterPro" id="IPR036047">
    <property type="entry name" value="F-box-like_dom_sf"/>
</dbReference>
<reference evidence="2 3" key="1">
    <citation type="submission" date="2019-01" db="EMBL/GenBank/DDBJ databases">
        <title>Draft genome sequences of three monokaryotic isolates of the white-rot basidiomycete fungus Dichomitus squalens.</title>
        <authorList>
            <consortium name="DOE Joint Genome Institute"/>
            <person name="Lopez S.C."/>
            <person name="Andreopoulos B."/>
            <person name="Pangilinan J."/>
            <person name="Lipzen A."/>
            <person name="Riley R."/>
            <person name="Ahrendt S."/>
            <person name="Ng V."/>
            <person name="Barry K."/>
            <person name="Daum C."/>
            <person name="Grigoriev I.V."/>
            <person name="Hilden K.S."/>
            <person name="Makela M.R."/>
            <person name="de Vries R.P."/>
        </authorList>
    </citation>
    <scope>NUCLEOTIDE SEQUENCE [LARGE SCALE GENOMIC DNA]</scope>
    <source>
        <strain evidence="2 3">CBS 464.89</strain>
    </source>
</reference>
<gene>
    <name evidence="2" type="ORF">BD310DRAFT_913037</name>
</gene>
<dbReference type="Pfam" id="PF12937">
    <property type="entry name" value="F-box-like"/>
    <property type="match status" value="1"/>
</dbReference>
<dbReference type="SUPFAM" id="SSF81383">
    <property type="entry name" value="F-box domain"/>
    <property type="match status" value="1"/>
</dbReference>
<dbReference type="AlphaFoldDB" id="A0A4Q9QAM3"/>
<sequence length="223" mass="25913">MEQMTDSSSPILQVTRNAHHDHAFQWLPEDEVVLRTLLPSNVQSLARSKIDYHKEYTRRLSSTFNTGALVHLLLPTEMLMEIFSRIEPQSCHDIRILHVCRKWRSIILRTPAFWQAMLRLSDVMDDSCSSALDIQVANEILRLFAPRKIDVTVMFSSDLRPTILVPHLSRITPLAIYMEPDHIVEVFEALRSFRMVHLTRLVIEHEHDESTEDNFEISSAEAR</sequence>
<dbReference type="PROSITE" id="PS50181">
    <property type="entry name" value="FBOX"/>
    <property type="match status" value="1"/>
</dbReference>
<protein>
    <recommendedName>
        <fullName evidence="1">F-box domain-containing protein</fullName>
    </recommendedName>
</protein>
<dbReference type="Gene3D" id="1.20.1280.50">
    <property type="match status" value="1"/>
</dbReference>
<proteinExistence type="predicted"/>
<organism evidence="2 3">
    <name type="scientific">Dichomitus squalens</name>
    <dbReference type="NCBI Taxonomy" id="114155"/>
    <lineage>
        <taxon>Eukaryota</taxon>
        <taxon>Fungi</taxon>
        <taxon>Dikarya</taxon>
        <taxon>Basidiomycota</taxon>
        <taxon>Agaricomycotina</taxon>
        <taxon>Agaricomycetes</taxon>
        <taxon>Polyporales</taxon>
        <taxon>Polyporaceae</taxon>
        <taxon>Dichomitus</taxon>
    </lineage>
</organism>
<dbReference type="EMBL" id="ML145085">
    <property type="protein sequence ID" value="TBU64649.1"/>
    <property type="molecule type" value="Genomic_DNA"/>
</dbReference>
<feature type="domain" description="F-box" evidence="1">
    <location>
        <begin position="68"/>
        <end position="117"/>
    </location>
</feature>
<evidence type="ECO:0000259" key="1">
    <source>
        <dbReference type="PROSITE" id="PS50181"/>
    </source>
</evidence>